<dbReference type="OrthoDB" id="6500128at2759"/>
<protein>
    <submittedName>
        <fullName evidence="1">Uncharacterized protein</fullName>
    </submittedName>
</protein>
<reference evidence="1 2" key="1">
    <citation type="submission" date="2020-10" db="EMBL/GenBank/DDBJ databases">
        <title>The Coptis chinensis genome and diversification of protoberbering-type alkaloids.</title>
        <authorList>
            <person name="Wang B."/>
            <person name="Shu S."/>
            <person name="Song C."/>
            <person name="Liu Y."/>
        </authorList>
    </citation>
    <scope>NUCLEOTIDE SEQUENCE [LARGE SCALE GENOMIC DNA]</scope>
    <source>
        <strain evidence="1">HL-2020</strain>
        <tissue evidence="1">Leaf</tissue>
    </source>
</reference>
<dbReference type="Proteomes" id="UP000631114">
    <property type="component" value="Unassembled WGS sequence"/>
</dbReference>
<accession>A0A835LUH7</accession>
<dbReference type="EMBL" id="JADFTS010000006">
    <property type="protein sequence ID" value="KAF9599981.1"/>
    <property type="molecule type" value="Genomic_DNA"/>
</dbReference>
<evidence type="ECO:0000313" key="2">
    <source>
        <dbReference type="Proteomes" id="UP000631114"/>
    </source>
</evidence>
<dbReference type="SUPFAM" id="SSF52540">
    <property type="entry name" value="P-loop containing nucleoside triphosphate hydrolases"/>
    <property type="match status" value="1"/>
</dbReference>
<dbReference type="AlphaFoldDB" id="A0A835LUH7"/>
<comment type="caution">
    <text evidence="1">The sequence shown here is derived from an EMBL/GenBank/DDBJ whole genome shotgun (WGS) entry which is preliminary data.</text>
</comment>
<dbReference type="InterPro" id="IPR027417">
    <property type="entry name" value="P-loop_NTPase"/>
</dbReference>
<evidence type="ECO:0000313" key="1">
    <source>
        <dbReference type="EMBL" id="KAF9599981.1"/>
    </source>
</evidence>
<name>A0A835LUH7_9MAGN</name>
<dbReference type="Gene3D" id="3.40.50.300">
    <property type="entry name" value="P-loop containing nucleotide triphosphate hydrolases"/>
    <property type="match status" value="1"/>
</dbReference>
<organism evidence="1 2">
    <name type="scientific">Coptis chinensis</name>
    <dbReference type="NCBI Taxonomy" id="261450"/>
    <lineage>
        <taxon>Eukaryota</taxon>
        <taxon>Viridiplantae</taxon>
        <taxon>Streptophyta</taxon>
        <taxon>Embryophyta</taxon>
        <taxon>Tracheophyta</taxon>
        <taxon>Spermatophyta</taxon>
        <taxon>Magnoliopsida</taxon>
        <taxon>Ranunculales</taxon>
        <taxon>Ranunculaceae</taxon>
        <taxon>Coptidoideae</taxon>
        <taxon>Coptis</taxon>
    </lineage>
</organism>
<proteinExistence type="predicted"/>
<gene>
    <name evidence="1" type="ORF">IFM89_002016</name>
</gene>
<keyword evidence="2" id="KW-1185">Reference proteome</keyword>
<sequence length="191" mass="20717">MQFLAQKTVIYVTHQLEFLDASDLVLVIKDGSIVQSGIYEYLIADPYGELAPLWTGFGNLAEDKKELSRVVHQALHVLTNILSPKLENDYAHILEVFLENRGILVLFEILCFDFVGDLDVIDSCPTVVCRILIGLSDCGEAITAYYRLLWTHPGGGGGSTGLNLAQAADVLIATITTSGRANTSDTIDASG</sequence>